<dbReference type="Pfam" id="PF00098">
    <property type="entry name" value="zf-CCHC"/>
    <property type="match status" value="1"/>
</dbReference>
<dbReference type="Gene3D" id="4.10.60.10">
    <property type="entry name" value="Zinc finger, CCHC-type"/>
    <property type="match status" value="1"/>
</dbReference>
<comment type="caution">
    <text evidence="16">The sequence shown here is derived from an EMBL/GenBank/DDBJ whole genome shotgun (WGS) entry which is preliminary data.</text>
</comment>
<dbReference type="InterPro" id="IPR005343">
    <property type="entry name" value="Noc2"/>
</dbReference>
<dbReference type="GO" id="GO:0042273">
    <property type="term" value="P:ribosomal large subunit biogenesis"/>
    <property type="evidence" value="ECO:0007669"/>
    <property type="project" value="TreeGrafter"/>
</dbReference>
<keyword evidence="8" id="KW-0255">Endonuclease</keyword>
<keyword evidence="9" id="KW-0378">Hydrolase</keyword>
<evidence type="ECO:0000256" key="7">
    <source>
        <dbReference type="ARBA" id="ARBA00022722"/>
    </source>
</evidence>
<feature type="compositionally biased region" description="Polar residues" evidence="13">
    <location>
        <begin position="1652"/>
        <end position="1661"/>
    </location>
</feature>
<dbReference type="GO" id="GO:0003964">
    <property type="term" value="F:RNA-directed DNA polymerase activity"/>
    <property type="evidence" value="ECO:0007669"/>
    <property type="project" value="UniProtKB-KW"/>
</dbReference>
<dbReference type="GO" id="GO:0004519">
    <property type="term" value="F:endonuclease activity"/>
    <property type="evidence" value="ECO:0007669"/>
    <property type="project" value="UniProtKB-KW"/>
</dbReference>
<dbReference type="Gene3D" id="3.10.10.10">
    <property type="entry name" value="HIV Type 1 Reverse Transcriptase, subunit A, domain 1"/>
    <property type="match status" value="1"/>
</dbReference>
<dbReference type="InterPro" id="IPR041373">
    <property type="entry name" value="RT_RNaseH"/>
</dbReference>
<evidence type="ECO:0000256" key="8">
    <source>
        <dbReference type="ARBA" id="ARBA00022759"/>
    </source>
</evidence>
<evidence type="ECO:0000256" key="2">
    <source>
        <dbReference type="ARBA" id="ARBA00005907"/>
    </source>
</evidence>
<dbReference type="InterPro" id="IPR056924">
    <property type="entry name" value="SH3_Tf2-1"/>
</dbReference>
<gene>
    <name evidence="16" type="ORF">E3N88_16459</name>
</gene>
<dbReference type="Pfam" id="PF19259">
    <property type="entry name" value="Ty3_capsid"/>
    <property type="match status" value="1"/>
</dbReference>
<evidence type="ECO:0000256" key="11">
    <source>
        <dbReference type="ARBA" id="ARBA00023242"/>
    </source>
</evidence>
<dbReference type="CDD" id="cd09274">
    <property type="entry name" value="RNase_HI_RT_Ty3"/>
    <property type="match status" value="1"/>
</dbReference>
<dbReference type="Gene3D" id="1.10.340.70">
    <property type="match status" value="1"/>
</dbReference>
<dbReference type="InterPro" id="IPR043502">
    <property type="entry name" value="DNA/RNA_pol_sf"/>
</dbReference>
<dbReference type="InterPro" id="IPR000477">
    <property type="entry name" value="RT_dom"/>
</dbReference>
<dbReference type="Pfam" id="PF17921">
    <property type="entry name" value="Integrase_H2C2"/>
    <property type="match status" value="1"/>
</dbReference>
<name>A0A5N6NYH8_9ASTR</name>
<dbReference type="InterPro" id="IPR036397">
    <property type="entry name" value="RNaseH_sf"/>
</dbReference>
<dbReference type="GO" id="GO:0030690">
    <property type="term" value="C:Noc1p-Noc2p complex"/>
    <property type="evidence" value="ECO:0007669"/>
    <property type="project" value="TreeGrafter"/>
</dbReference>
<feature type="region of interest" description="Disordered" evidence="13">
    <location>
        <begin position="2284"/>
        <end position="2391"/>
    </location>
</feature>
<evidence type="ECO:0000256" key="12">
    <source>
        <dbReference type="PROSITE-ProRule" id="PRU00047"/>
    </source>
</evidence>
<evidence type="ECO:0000256" key="3">
    <source>
        <dbReference type="ARBA" id="ARBA00012493"/>
    </source>
</evidence>
<accession>A0A5N6NYH8</accession>
<keyword evidence="11" id="KW-0539">Nucleus</keyword>
<dbReference type="InterPro" id="IPR001878">
    <property type="entry name" value="Znf_CCHC"/>
</dbReference>
<dbReference type="GO" id="GO:0006508">
    <property type="term" value="P:proteolysis"/>
    <property type="evidence" value="ECO:0007669"/>
    <property type="project" value="UniProtKB-KW"/>
</dbReference>
<dbReference type="FunFam" id="3.30.70.270:FF:000020">
    <property type="entry name" value="Transposon Tf2-6 polyprotein-like Protein"/>
    <property type="match status" value="1"/>
</dbReference>
<dbReference type="PROSITE" id="PS50158">
    <property type="entry name" value="ZF_CCHC"/>
    <property type="match status" value="2"/>
</dbReference>
<dbReference type="CDD" id="cd00303">
    <property type="entry name" value="retropepsin_like"/>
    <property type="match status" value="2"/>
</dbReference>
<comment type="subcellular location">
    <subcellularLocation>
        <location evidence="1">Nucleus</location>
    </subcellularLocation>
</comment>
<dbReference type="EC" id="2.7.7.49" evidence="3"/>
<reference evidence="16 17" key="1">
    <citation type="submission" date="2019-05" db="EMBL/GenBank/DDBJ databases">
        <title>Mikania micrantha, genome provides insights into the molecular mechanism of rapid growth.</title>
        <authorList>
            <person name="Liu B."/>
        </authorList>
    </citation>
    <scope>NUCLEOTIDE SEQUENCE [LARGE SCALE GENOMIC DNA]</scope>
    <source>
        <strain evidence="16">NLD-2019</strain>
        <tissue evidence="16">Leaf</tissue>
    </source>
</reference>
<dbReference type="Pfam" id="PF00078">
    <property type="entry name" value="RVT_1"/>
    <property type="match status" value="1"/>
</dbReference>
<feature type="compositionally biased region" description="Basic and acidic residues" evidence="13">
    <location>
        <begin position="1747"/>
        <end position="1761"/>
    </location>
</feature>
<dbReference type="Pfam" id="PF03715">
    <property type="entry name" value="Noc2"/>
    <property type="match status" value="1"/>
</dbReference>
<dbReference type="FunFam" id="3.10.10.10:FF:000007">
    <property type="entry name" value="Retrovirus-related Pol polyprotein from transposon 17.6-like Protein"/>
    <property type="match status" value="1"/>
</dbReference>
<comment type="similarity">
    <text evidence="2">Belongs to the NOC2 family.</text>
</comment>
<feature type="domain" description="CCHC-type" evidence="14">
    <location>
        <begin position="318"/>
        <end position="333"/>
    </location>
</feature>
<dbReference type="InterPro" id="IPR041588">
    <property type="entry name" value="Integrase_H2C2"/>
</dbReference>
<dbReference type="SUPFAM" id="SSF57756">
    <property type="entry name" value="Retrovirus zinc finger-like domains"/>
    <property type="match status" value="1"/>
</dbReference>
<dbReference type="Gene3D" id="2.40.70.10">
    <property type="entry name" value="Acid Proteases"/>
    <property type="match status" value="2"/>
</dbReference>
<evidence type="ECO:0000256" key="5">
    <source>
        <dbReference type="ARBA" id="ARBA00022679"/>
    </source>
</evidence>
<dbReference type="FunFam" id="3.10.20.370:FF:000001">
    <property type="entry name" value="Retrovirus-related Pol polyprotein from transposon 17.6-like protein"/>
    <property type="match status" value="1"/>
</dbReference>
<keyword evidence="6" id="KW-0548">Nucleotidyltransferase</keyword>
<dbReference type="Gene3D" id="3.30.420.10">
    <property type="entry name" value="Ribonuclease H-like superfamily/Ribonuclease H"/>
    <property type="match status" value="2"/>
</dbReference>
<dbReference type="GO" id="GO:0008270">
    <property type="term" value="F:zinc ion binding"/>
    <property type="evidence" value="ECO:0007669"/>
    <property type="project" value="UniProtKB-KW"/>
</dbReference>
<feature type="region of interest" description="Disordered" evidence="13">
    <location>
        <begin position="1719"/>
        <end position="1761"/>
    </location>
</feature>
<feature type="compositionally biased region" description="Basic residues" evidence="13">
    <location>
        <begin position="2305"/>
        <end position="2314"/>
    </location>
</feature>
<feature type="compositionally biased region" description="Basic and acidic residues" evidence="13">
    <location>
        <begin position="2344"/>
        <end position="2356"/>
    </location>
</feature>
<keyword evidence="12" id="KW-0479">Metal-binding</keyword>
<dbReference type="InterPro" id="IPR012337">
    <property type="entry name" value="RNaseH-like_sf"/>
</dbReference>
<dbReference type="Gene3D" id="3.30.70.270">
    <property type="match status" value="2"/>
</dbReference>
<dbReference type="InterPro" id="IPR036875">
    <property type="entry name" value="Znf_CCHC_sf"/>
</dbReference>
<dbReference type="GO" id="GO:0030691">
    <property type="term" value="C:Noc2p-Noc3p complex"/>
    <property type="evidence" value="ECO:0007669"/>
    <property type="project" value="TreeGrafter"/>
</dbReference>
<evidence type="ECO:0000256" key="4">
    <source>
        <dbReference type="ARBA" id="ARBA00022670"/>
    </source>
</evidence>
<evidence type="ECO:0000256" key="6">
    <source>
        <dbReference type="ARBA" id="ARBA00022695"/>
    </source>
</evidence>
<dbReference type="Proteomes" id="UP000326396">
    <property type="component" value="Linkage Group LG16"/>
</dbReference>
<organism evidence="16 17">
    <name type="scientific">Mikania micrantha</name>
    <name type="common">bitter vine</name>
    <dbReference type="NCBI Taxonomy" id="192012"/>
    <lineage>
        <taxon>Eukaryota</taxon>
        <taxon>Viridiplantae</taxon>
        <taxon>Streptophyta</taxon>
        <taxon>Embryophyta</taxon>
        <taxon>Tracheophyta</taxon>
        <taxon>Spermatophyta</taxon>
        <taxon>Magnoliopsida</taxon>
        <taxon>eudicotyledons</taxon>
        <taxon>Gunneridae</taxon>
        <taxon>Pentapetalae</taxon>
        <taxon>asterids</taxon>
        <taxon>campanulids</taxon>
        <taxon>Asterales</taxon>
        <taxon>Asteraceae</taxon>
        <taxon>Asteroideae</taxon>
        <taxon>Heliantheae alliance</taxon>
        <taxon>Eupatorieae</taxon>
        <taxon>Mikania</taxon>
    </lineage>
</organism>
<dbReference type="OrthoDB" id="10266662at2759"/>
<feature type="compositionally biased region" description="Basic and acidic residues" evidence="13">
    <location>
        <begin position="2291"/>
        <end position="2304"/>
    </location>
</feature>
<keyword evidence="17" id="KW-1185">Reference proteome</keyword>
<keyword evidence="12" id="KW-0863">Zinc-finger</keyword>
<dbReference type="InterPro" id="IPR021109">
    <property type="entry name" value="Peptidase_aspartic_dom_sf"/>
</dbReference>
<feature type="compositionally biased region" description="Acidic residues" evidence="13">
    <location>
        <begin position="1719"/>
        <end position="1746"/>
    </location>
</feature>
<evidence type="ECO:0000313" key="16">
    <source>
        <dbReference type="EMBL" id="KAD5508756.1"/>
    </source>
</evidence>
<dbReference type="CDD" id="cd01647">
    <property type="entry name" value="RT_LTR"/>
    <property type="match status" value="1"/>
</dbReference>
<evidence type="ECO:0000256" key="10">
    <source>
        <dbReference type="ARBA" id="ARBA00022918"/>
    </source>
</evidence>
<feature type="compositionally biased region" description="Basic residues" evidence="13">
    <location>
        <begin position="2372"/>
        <end position="2391"/>
    </location>
</feature>
<dbReference type="InterPro" id="IPR043128">
    <property type="entry name" value="Rev_trsase/Diguanyl_cyclase"/>
</dbReference>
<keyword evidence="10" id="KW-0695">RNA-directed DNA polymerase</keyword>
<dbReference type="PANTHER" id="PTHR12687">
    <property type="entry name" value="NUCLEOLAR COMPLEX 2 AND RAD4-RELATED"/>
    <property type="match status" value="1"/>
</dbReference>
<dbReference type="Pfam" id="PF08284">
    <property type="entry name" value="RVP_2"/>
    <property type="match status" value="2"/>
</dbReference>
<dbReference type="GO" id="GO:0003676">
    <property type="term" value="F:nucleic acid binding"/>
    <property type="evidence" value="ECO:0007669"/>
    <property type="project" value="InterPro"/>
</dbReference>
<feature type="region of interest" description="Disordered" evidence="13">
    <location>
        <begin position="1649"/>
        <end position="1697"/>
    </location>
</feature>
<dbReference type="GO" id="GO:0008233">
    <property type="term" value="F:peptidase activity"/>
    <property type="evidence" value="ECO:0007669"/>
    <property type="project" value="UniProtKB-KW"/>
</dbReference>
<dbReference type="GO" id="GO:0005730">
    <property type="term" value="C:nucleolus"/>
    <property type="evidence" value="ECO:0007669"/>
    <property type="project" value="TreeGrafter"/>
</dbReference>
<keyword evidence="7" id="KW-0540">Nuclease</keyword>
<dbReference type="SMART" id="SM00343">
    <property type="entry name" value="ZnF_C2HC"/>
    <property type="match status" value="2"/>
</dbReference>
<feature type="region of interest" description="Disordered" evidence="13">
    <location>
        <begin position="340"/>
        <end position="363"/>
    </location>
</feature>
<sequence>MAEEHTSGVNSSEKVELTEIQIMVKEEVAKAFEAALPTYIDEIKSSLKEFLHQELSEFETGVEMKQSSKTTTFKEFMACKPAEFKGEVDPLISQRWISDIESTFETSHCDPSDEVMFAGNQLKDRAKDWWELLRKEKGRDGIKGLTWAQFKELFLKRFCPQAAIDRITEEFLHLQQKDESVDTITAIFFDKAKFCPDLLQTERMWINRYHTMLNTKYREFLTPSKCETLNELINCARERELELKRQEGRGDKRKAETETGSSKKAKFAKLFKKPAFTKPCPNCGRMHAGECRARPVVCYKCGKPGHLATQCMSSPSLCYHCYKPGHRRSECPELKRAAPISDDGRSFKSQSSGKKPEAPKPKGRAFQISAEEAKVTSDVVTGTFFVNSIPAYVLFDSGANRSFVSIKFVHHPSFVLEKLPVPLEVEVADSKSFRVFDIYRNCKLTINNEDYVVDLIPMVLGEFDVVIGMDWLSSYKANILCNRKVIQLITPSGYELSIQGEKRRGVVLCSLVKAMKYMNHGGQSFLAYVIDAEKTVKCLEDVPIVRDFPDVFPDDLPGIPSDRDVEFRIDLIPGAKPIAKAPYRLAPSELQELMTQLQDLLDKGFIRPSISPWGAPVLFVKKKDGSFRMCIDYRELNKVTVKNKYPLPRIDDLFDQLQGASWFSKIDLRSGYHQIKVREEDIPKTAFRTRYGHYEFFVMSFGLTNAPAAFMDLMNRVCRPMLDRSVIVFIDDILVYSKNEGDHACHLREVLETLRREKLYAKFSKCAFWLHEVQFLGHVINADGILVDPSKIQAVTNWSLPKSPTDVRSFLGLAGYYRRFIQDFAKIASSLTKLTRKDVKFVWGDDQEKAFQELKSKLTQAPVLTLPDGPDDFVVYSDASYLGLGCVLMQRGKVIAYASRQLKTHEINYPIHDLELAAVVFALKIWRHYLYGVKCTIYTDHKSLKYFFTQKELNMRQRRWLELLKDYDCEILYHPGKANVVADALSRKEECEPIKVKAMQLVITSSLIEQIKEAQTEALKEENWKRDRIKGQAHNLDEDSRGLKTRWGRVWIPSTCPLKSALLEEAHKSKYSIHPGATKMYRDLRVNYWWPGMKRDVVKHVSKCLTCMQVKAEHQKPYGKLQPLEIPMWKWEHITMDLITKLPKTRKGCDTIWVIVDRLTKSAHFLPIRETYSSDKMAEIYTDGQSERTIQTLEDMLRACIIDFGGSWDDYLPLAEFSYNNSYHSSIGMPPYEMLYGRKCRTPVCWGEVGQRELAHKKVVKATNERIDQIRAHLKAAQDLSPWKGVIRFRKRGKLSPRFIGPFKIIARVGEVAYRLELPEELSGIHNTFHVSYLRKCLADESAYVPLEDIEIDDKLNYVEKPVAILDRKVKQLRNKSLSQISAEEAKVTSDVVTGTFFVNSIPAYVLFDSGANRSFVSIKFVHHPSFVLEKLPVPLEVEVADSKSFRVFDIYRNCKLTINNEDYVVDLIPMVLGEFDVVIGMDWLSSYKANILCNRKVIQLITPSGYELSIQGEKRRGVVLCSLVKAMKYMNHGGQSFLAYVIDAEKTVKCLEDVPIVRDFPDVFPDDLPGIPSDRSSTIDTVKHGQLDPHNHLVLLNTNTPHSAPMLTGGHNECNFDGNAGSAMTRGGKRKQSSFESFYMTMSCDPGHVTPTWTDTTSGNLGDKKPKKHFEQKEDNANEAPLKSTENAKDHKSQLQRLSQKDPEFYEFLKEHDQELLNFDDDDDDDAQTDMDDDDPQEDEDEGEENDPKRHIDGVPKREDTKTITSEMVDSWCKSIREERKIGAIRNIMRAFRSACHCGDDDHESKLTSMSFPVFNKILLFVLSEMDRILRSLLKLPLSGGKKEMILDLMNTRAWKNYNHLVKGYLGNALHVLNQMTDTDMIAFTLRRLKFSSLFLAAFPSLQRKYIKVVLHFWGTGGGALPIVSLLFLRDICIRLGSDCIDECFRGIYKAYVLNCHFVNATKLQHVQFLGNCVNELFRVDLPSAYQHAFVFIRQLAMILHQAFTTKRKEIFRKVYEWKYMNCLQLWTGAICAYGSEADFKPLAYPLTQIISGVVRLVPTARYLPLRLRCIRMLNQIAAATNTFIPVAVLLTDMLDMKELHKPPTGGVGKAVDLHTILRVSKATIKTRSFQEACVLSVIEELAEHLSQWSYSPAFFELSFVPAVRLRNFCKSTKVERFRRETRQLIREIEANSEFTNKKRMSISYLPNDPAVSSFMEDEKMKGSSPLSKYVATLRQKAQQRSDSLVESSVIVGEKTSLFGKKRATNDDDDDDDLDVDGAAVFSSSWLPSGDHKAKNLEDDKNEKKGKKQKGVGKKVAGDEDVVEDFVLSSDEDESMSDDDEDPNKTDNVELKAEPPLKQGKHKQKAPEKSSKRKRNFHAKNKSRKKNKAN</sequence>
<evidence type="ECO:0000259" key="14">
    <source>
        <dbReference type="PROSITE" id="PS50158"/>
    </source>
</evidence>
<dbReference type="PANTHER" id="PTHR12687:SF4">
    <property type="entry name" value="NUCLEOLAR COMPLEX PROTEIN 2 HOMOLOG"/>
    <property type="match status" value="1"/>
</dbReference>
<dbReference type="SUPFAM" id="SSF50630">
    <property type="entry name" value="Acid proteases"/>
    <property type="match status" value="2"/>
</dbReference>
<dbReference type="SUPFAM" id="SSF56672">
    <property type="entry name" value="DNA/RNA polymerases"/>
    <property type="match status" value="1"/>
</dbReference>
<dbReference type="SUPFAM" id="SSF53098">
    <property type="entry name" value="Ribonuclease H-like"/>
    <property type="match status" value="1"/>
</dbReference>
<feature type="domain" description="Reverse transcriptase" evidence="15">
    <location>
        <begin position="601"/>
        <end position="780"/>
    </location>
</feature>
<protein>
    <recommendedName>
        <fullName evidence="3">RNA-directed DNA polymerase</fullName>
        <ecNumber evidence="3">2.7.7.49</ecNumber>
    </recommendedName>
</protein>
<proteinExistence type="inferred from homology"/>
<feature type="compositionally biased region" description="Basic and acidic residues" evidence="13">
    <location>
        <begin position="1687"/>
        <end position="1697"/>
    </location>
</feature>
<dbReference type="EMBL" id="SZYD01000008">
    <property type="protein sequence ID" value="KAD5508756.1"/>
    <property type="molecule type" value="Genomic_DNA"/>
</dbReference>
<evidence type="ECO:0000259" key="15">
    <source>
        <dbReference type="PROSITE" id="PS50878"/>
    </source>
</evidence>
<evidence type="ECO:0000256" key="13">
    <source>
        <dbReference type="SAM" id="MobiDB-lite"/>
    </source>
</evidence>
<keyword evidence="5" id="KW-0808">Transferase</keyword>
<evidence type="ECO:0000256" key="1">
    <source>
        <dbReference type="ARBA" id="ARBA00004123"/>
    </source>
</evidence>
<feature type="domain" description="CCHC-type" evidence="14">
    <location>
        <begin position="298"/>
        <end position="311"/>
    </location>
</feature>
<keyword evidence="4" id="KW-0645">Protease</keyword>
<dbReference type="GO" id="GO:0005654">
    <property type="term" value="C:nucleoplasm"/>
    <property type="evidence" value="ECO:0007669"/>
    <property type="project" value="TreeGrafter"/>
</dbReference>
<keyword evidence="12" id="KW-0862">Zinc</keyword>
<evidence type="ECO:0000256" key="9">
    <source>
        <dbReference type="ARBA" id="ARBA00022801"/>
    </source>
</evidence>
<feature type="compositionally biased region" description="Acidic residues" evidence="13">
    <location>
        <begin position="2320"/>
        <end position="2343"/>
    </location>
</feature>
<evidence type="ECO:0000313" key="17">
    <source>
        <dbReference type="Proteomes" id="UP000326396"/>
    </source>
</evidence>
<dbReference type="Pfam" id="PF24626">
    <property type="entry name" value="SH3_Tf2-1"/>
    <property type="match status" value="1"/>
</dbReference>
<dbReference type="Pfam" id="PF17917">
    <property type="entry name" value="RT_RNaseH"/>
    <property type="match status" value="1"/>
</dbReference>
<dbReference type="InterPro" id="IPR045358">
    <property type="entry name" value="Ty3_capsid"/>
</dbReference>
<dbReference type="PROSITE" id="PS50878">
    <property type="entry name" value="RT_POL"/>
    <property type="match status" value="1"/>
</dbReference>